<reference evidence="2 3" key="1">
    <citation type="submission" date="2023-02" db="EMBL/GenBank/DDBJ databases">
        <title>LHISI_Scaffold_Assembly.</title>
        <authorList>
            <person name="Stuart O.P."/>
            <person name="Cleave R."/>
            <person name="Magrath M.J.L."/>
            <person name="Mikheyev A.S."/>
        </authorList>
    </citation>
    <scope>NUCLEOTIDE SEQUENCE [LARGE SCALE GENOMIC DNA]</scope>
    <source>
        <strain evidence="2">Daus_M_001</strain>
        <tissue evidence="2">Leg muscle</tissue>
    </source>
</reference>
<keyword evidence="3" id="KW-1185">Reference proteome</keyword>
<dbReference type="EMBL" id="JARBHB010000011">
    <property type="protein sequence ID" value="KAJ8873285.1"/>
    <property type="molecule type" value="Genomic_DNA"/>
</dbReference>
<protein>
    <submittedName>
        <fullName evidence="2">Uncharacterized protein</fullName>
    </submittedName>
</protein>
<feature type="region of interest" description="Disordered" evidence="1">
    <location>
        <begin position="84"/>
        <end position="104"/>
    </location>
</feature>
<organism evidence="2 3">
    <name type="scientific">Dryococelus australis</name>
    <dbReference type="NCBI Taxonomy" id="614101"/>
    <lineage>
        <taxon>Eukaryota</taxon>
        <taxon>Metazoa</taxon>
        <taxon>Ecdysozoa</taxon>
        <taxon>Arthropoda</taxon>
        <taxon>Hexapoda</taxon>
        <taxon>Insecta</taxon>
        <taxon>Pterygota</taxon>
        <taxon>Neoptera</taxon>
        <taxon>Polyneoptera</taxon>
        <taxon>Phasmatodea</taxon>
        <taxon>Verophasmatodea</taxon>
        <taxon>Anareolatae</taxon>
        <taxon>Phasmatidae</taxon>
        <taxon>Eurycanthinae</taxon>
        <taxon>Dryococelus</taxon>
    </lineage>
</organism>
<dbReference type="Proteomes" id="UP001159363">
    <property type="component" value="Chromosome 10"/>
</dbReference>
<evidence type="ECO:0000313" key="2">
    <source>
        <dbReference type="EMBL" id="KAJ8873285.1"/>
    </source>
</evidence>
<proteinExistence type="predicted"/>
<gene>
    <name evidence="2" type="ORF">PR048_026919</name>
</gene>
<accession>A0ABQ9GMN2</accession>
<name>A0ABQ9GMN2_9NEOP</name>
<evidence type="ECO:0000256" key="1">
    <source>
        <dbReference type="SAM" id="MobiDB-lite"/>
    </source>
</evidence>
<sequence>MECLAVVASISGFSPAELLFGLVQTILQLRLEHGMLQSIREHDNRLKTRNKFSYDRRHDIKELEPLAPGERVWIQDLKKDRVQFKGQPSIPGHTTCHQRQLHYD</sequence>
<comment type="caution">
    <text evidence="2">The sequence shown here is derived from an EMBL/GenBank/DDBJ whole genome shotgun (WGS) entry which is preliminary data.</text>
</comment>
<evidence type="ECO:0000313" key="3">
    <source>
        <dbReference type="Proteomes" id="UP001159363"/>
    </source>
</evidence>